<keyword evidence="3" id="KW-1185">Reference proteome</keyword>
<evidence type="ECO:0000256" key="1">
    <source>
        <dbReference type="SAM" id="MobiDB-lite"/>
    </source>
</evidence>
<evidence type="ECO:0000313" key="3">
    <source>
        <dbReference type="Proteomes" id="UP001437256"/>
    </source>
</evidence>
<accession>A0ABR2ZEH6</accession>
<sequence length="212" mass="24060">MSNRYALLSDDLGSELTSIPDSKTEDSDWDTTDEEPLCSSPTPAPRPSRNVTVVGLGGATYENLTNLVSGMLRPPPTRAIQQPLPMMSSEPDLVWSSPIRGNQEQKTRMNRQKGQAKRLATINKKGSDIQRLSHPHTPLFDDILSRLASRQVPVSEFFFYVFDPVYKQGQVRWHGFLQTARNVTRTLNIFSRLKQTRDIVRQWAINYTAEEV</sequence>
<dbReference type="EMBL" id="JBBXMP010000232">
    <property type="protein sequence ID" value="KAL0059341.1"/>
    <property type="molecule type" value="Genomic_DNA"/>
</dbReference>
<feature type="compositionally biased region" description="Acidic residues" evidence="1">
    <location>
        <begin position="27"/>
        <end position="36"/>
    </location>
</feature>
<gene>
    <name evidence="2" type="ORF">AAF712_013919</name>
</gene>
<protein>
    <submittedName>
        <fullName evidence="2">Uncharacterized protein</fullName>
    </submittedName>
</protein>
<reference evidence="2 3" key="1">
    <citation type="submission" date="2024-05" db="EMBL/GenBank/DDBJ databases">
        <title>A draft genome resource for the thread blight pathogen Marasmius tenuissimus strain MS-2.</title>
        <authorList>
            <person name="Yulfo-Soto G.E."/>
            <person name="Baruah I.K."/>
            <person name="Amoako-Attah I."/>
            <person name="Bukari Y."/>
            <person name="Meinhardt L.W."/>
            <person name="Bailey B.A."/>
            <person name="Cohen S.P."/>
        </authorList>
    </citation>
    <scope>NUCLEOTIDE SEQUENCE [LARGE SCALE GENOMIC DNA]</scope>
    <source>
        <strain evidence="2 3">MS-2</strain>
    </source>
</reference>
<evidence type="ECO:0000313" key="2">
    <source>
        <dbReference type="EMBL" id="KAL0059341.1"/>
    </source>
</evidence>
<name>A0ABR2ZEH6_9AGAR</name>
<proteinExistence type="predicted"/>
<comment type="caution">
    <text evidence="2">The sequence shown here is derived from an EMBL/GenBank/DDBJ whole genome shotgun (WGS) entry which is preliminary data.</text>
</comment>
<organism evidence="2 3">
    <name type="scientific">Marasmius tenuissimus</name>
    <dbReference type="NCBI Taxonomy" id="585030"/>
    <lineage>
        <taxon>Eukaryota</taxon>
        <taxon>Fungi</taxon>
        <taxon>Dikarya</taxon>
        <taxon>Basidiomycota</taxon>
        <taxon>Agaricomycotina</taxon>
        <taxon>Agaricomycetes</taxon>
        <taxon>Agaricomycetidae</taxon>
        <taxon>Agaricales</taxon>
        <taxon>Marasmiineae</taxon>
        <taxon>Marasmiaceae</taxon>
        <taxon>Marasmius</taxon>
    </lineage>
</organism>
<feature type="region of interest" description="Disordered" evidence="1">
    <location>
        <begin position="1"/>
        <end position="49"/>
    </location>
</feature>
<dbReference type="Proteomes" id="UP001437256">
    <property type="component" value="Unassembled WGS sequence"/>
</dbReference>